<feature type="compositionally biased region" description="Polar residues" evidence="2">
    <location>
        <begin position="274"/>
        <end position="285"/>
    </location>
</feature>
<dbReference type="PANTHER" id="PTHR23110">
    <property type="entry name" value="BTB DOMAIN TRANSCRIPTION FACTOR"/>
    <property type="match status" value="1"/>
</dbReference>
<gene>
    <name evidence="4" type="ORF">ODALV1_LOCUS12888</name>
</gene>
<reference evidence="4 5" key="1">
    <citation type="submission" date="2024-08" db="EMBL/GenBank/DDBJ databases">
        <authorList>
            <person name="Cucini C."/>
            <person name="Frati F."/>
        </authorList>
    </citation>
    <scope>NUCLEOTIDE SEQUENCE [LARGE SCALE GENOMIC DNA]</scope>
</reference>
<dbReference type="Proteomes" id="UP001642540">
    <property type="component" value="Unassembled WGS sequence"/>
</dbReference>
<dbReference type="InterPro" id="IPR051095">
    <property type="entry name" value="Dros_DevTransReg"/>
</dbReference>
<accession>A0ABP1QMA9</accession>
<feature type="domain" description="BTB" evidence="3">
    <location>
        <begin position="38"/>
        <end position="107"/>
    </location>
</feature>
<dbReference type="EMBL" id="CAXLJM020000039">
    <property type="protein sequence ID" value="CAL8108143.1"/>
    <property type="molecule type" value="Genomic_DNA"/>
</dbReference>
<feature type="compositionally biased region" description="Polar residues" evidence="2">
    <location>
        <begin position="205"/>
        <end position="216"/>
    </location>
</feature>
<proteinExistence type="predicted"/>
<dbReference type="SMART" id="SM00225">
    <property type="entry name" value="BTB"/>
    <property type="match status" value="1"/>
</dbReference>
<feature type="region of interest" description="Disordered" evidence="2">
    <location>
        <begin position="142"/>
        <end position="241"/>
    </location>
</feature>
<dbReference type="Gene3D" id="3.30.710.10">
    <property type="entry name" value="Potassium Channel Kv1.1, Chain A"/>
    <property type="match status" value="1"/>
</dbReference>
<feature type="region of interest" description="Disordered" evidence="2">
    <location>
        <begin position="477"/>
        <end position="500"/>
    </location>
</feature>
<feature type="compositionally biased region" description="Basic and acidic residues" evidence="2">
    <location>
        <begin position="491"/>
        <end position="500"/>
    </location>
</feature>
<evidence type="ECO:0000259" key="3">
    <source>
        <dbReference type="PROSITE" id="PS50097"/>
    </source>
</evidence>
<organism evidence="4 5">
    <name type="scientific">Orchesella dallaii</name>
    <dbReference type="NCBI Taxonomy" id="48710"/>
    <lineage>
        <taxon>Eukaryota</taxon>
        <taxon>Metazoa</taxon>
        <taxon>Ecdysozoa</taxon>
        <taxon>Arthropoda</taxon>
        <taxon>Hexapoda</taxon>
        <taxon>Collembola</taxon>
        <taxon>Entomobryomorpha</taxon>
        <taxon>Entomobryoidea</taxon>
        <taxon>Orchesellidae</taxon>
        <taxon>Orchesellinae</taxon>
        <taxon>Orchesella</taxon>
    </lineage>
</organism>
<dbReference type="Pfam" id="PF00651">
    <property type="entry name" value="BTB"/>
    <property type="match status" value="1"/>
</dbReference>
<evidence type="ECO:0000256" key="2">
    <source>
        <dbReference type="SAM" id="MobiDB-lite"/>
    </source>
</evidence>
<comment type="caution">
    <text evidence="4">The sequence shown here is derived from an EMBL/GenBank/DDBJ whole genome shotgun (WGS) entry which is preliminary data.</text>
</comment>
<dbReference type="SUPFAM" id="SSF54695">
    <property type="entry name" value="POZ domain"/>
    <property type="match status" value="1"/>
</dbReference>
<evidence type="ECO:0000313" key="5">
    <source>
        <dbReference type="Proteomes" id="UP001642540"/>
    </source>
</evidence>
<evidence type="ECO:0000256" key="1">
    <source>
        <dbReference type="ARBA" id="ARBA00023242"/>
    </source>
</evidence>
<sequence length="500" mass="54120">MAQSTENTFNFSWGSQQSYILNGLKTLAVGDRNNVFLTDVTLACEGHYIEAHRLVLSLCSSFFKDLFNQNEKISDKAHGIVILSHVSAVNLRYILQFMYQGSVRIPQEHVKGFLQTGSMLKVEGLTGATGVAVGLPDKVSSVSTPFTSSSSSGKPFLKSNQPSPSFKPMKRRRISGSGGSVGGSGDEDGGRRHSTRSRVKVSVKPNRSPQGATSTVLGDDDNDDTGNPIDSDVILDDCGDVGGDSDFGEAAMADGVGVSSDKVEGAAAALNLPEPSTKQEGQKTATPKLGESAVSGGGRGRKNNSSSSSSSSDDDDDSSSDSSDSIVDYVDLRLRKTPRKLNYELKKSFQNLDEAKAYVKSLNSWTPNYTRTSLTNETRHNFLCRFIKSCPARLHLLEHGTTIDLYLSTMEHCHPPIVRKRLGMSEEVKAKVNYLYGKGMTGPVPLQKALKTAGLGEVTIPQLNGYVQRIRQRLSKMERKVDEGSSSVKPVEVEVEKPPK</sequence>
<dbReference type="PANTHER" id="PTHR23110:SF109">
    <property type="entry name" value="FI07618P-RELATED"/>
    <property type="match status" value="1"/>
</dbReference>
<feature type="compositionally biased region" description="Low complexity" evidence="2">
    <location>
        <begin position="142"/>
        <end position="159"/>
    </location>
</feature>
<dbReference type="InterPro" id="IPR000210">
    <property type="entry name" value="BTB/POZ_dom"/>
</dbReference>
<dbReference type="InterPro" id="IPR011333">
    <property type="entry name" value="SKP1/BTB/POZ_sf"/>
</dbReference>
<keyword evidence="1" id="KW-0539">Nucleus</keyword>
<protein>
    <recommendedName>
        <fullName evidence="3">BTB domain-containing protein</fullName>
    </recommendedName>
</protein>
<dbReference type="CDD" id="cd18315">
    <property type="entry name" value="BTB_POZ_BAB-like"/>
    <property type="match status" value="1"/>
</dbReference>
<keyword evidence="5" id="KW-1185">Reference proteome</keyword>
<name>A0ABP1QMA9_9HEXA</name>
<feature type="region of interest" description="Disordered" evidence="2">
    <location>
        <begin position="270"/>
        <end position="324"/>
    </location>
</feature>
<dbReference type="PROSITE" id="PS50097">
    <property type="entry name" value="BTB"/>
    <property type="match status" value="1"/>
</dbReference>
<feature type="compositionally biased region" description="Basic residues" evidence="2">
    <location>
        <begin position="192"/>
        <end position="201"/>
    </location>
</feature>
<evidence type="ECO:0000313" key="4">
    <source>
        <dbReference type="EMBL" id="CAL8108143.1"/>
    </source>
</evidence>